<feature type="chain" id="PRO_5016818731" description="Secreted protein" evidence="1">
    <location>
        <begin position="22"/>
        <end position="140"/>
    </location>
</feature>
<accession>A0A367KJZ9</accession>
<comment type="caution">
    <text evidence="2">The sequence shown here is derived from an EMBL/GenBank/DDBJ whole genome shotgun (WGS) entry which is preliminary data.</text>
</comment>
<protein>
    <recommendedName>
        <fullName evidence="4">Secreted protein</fullName>
    </recommendedName>
</protein>
<organism evidence="2 3">
    <name type="scientific">Rhizopus stolonifer</name>
    <name type="common">Rhizopus nigricans</name>
    <dbReference type="NCBI Taxonomy" id="4846"/>
    <lineage>
        <taxon>Eukaryota</taxon>
        <taxon>Fungi</taxon>
        <taxon>Fungi incertae sedis</taxon>
        <taxon>Mucoromycota</taxon>
        <taxon>Mucoromycotina</taxon>
        <taxon>Mucoromycetes</taxon>
        <taxon>Mucorales</taxon>
        <taxon>Mucorineae</taxon>
        <taxon>Rhizopodaceae</taxon>
        <taxon>Rhizopus</taxon>
    </lineage>
</organism>
<dbReference type="OrthoDB" id="2201970at2759"/>
<dbReference type="EMBL" id="PJQM01001347">
    <property type="protein sequence ID" value="RCI02553.1"/>
    <property type="molecule type" value="Genomic_DNA"/>
</dbReference>
<evidence type="ECO:0000313" key="2">
    <source>
        <dbReference type="EMBL" id="RCI02553.1"/>
    </source>
</evidence>
<sequence length="140" mass="15569">MKNFTALMFAMFNFYVMGAYARICCTTFWADSGSILKGTKNVAQIWMQTDGSDHKDCHTAMLVNADYSAVGGCTFNPDNNLVTTYVNLQGVDYHVAWTRSKDTCGAHNWSVTTEGWAKGRFELTDSSRSWSSCAPVWAGF</sequence>
<feature type="signal peptide" evidence="1">
    <location>
        <begin position="1"/>
        <end position="21"/>
    </location>
</feature>
<dbReference type="AlphaFoldDB" id="A0A367KJZ9"/>
<dbReference type="Proteomes" id="UP000253551">
    <property type="component" value="Unassembled WGS sequence"/>
</dbReference>
<keyword evidence="1" id="KW-0732">Signal</keyword>
<name>A0A367KJZ9_RHIST</name>
<evidence type="ECO:0000313" key="3">
    <source>
        <dbReference type="Proteomes" id="UP000253551"/>
    </source>
</evidence>
<evidence type="ECO:0000256" key="1">
    <source>
        <dbReference type="SAM" id="SignalP"/>
    </source>
</evidence>
<evidence type="ECO:0008006" key="4">
    <source>
        <dbReference type="Google" id="ProtNLM"/>
    </source>
</evidence>
<reference evidence="2 3" key="1">
    <citation type="journal article" date="2018" name="G3 (Bethesda)">
        <title>Phylogenetic and Phylogenomic Definition of Rhizopus Species.</title>
        <authorList>
            <person name="Gryganskyi A.P."/>
            <person name="Golan J."/>
            <person name="Dolatabadi S."/>
            <person name="Mondo S."/>
            <person name="Robb S."/>
            <person name="Idnurm A."/>
            <person name="Muszewska A."/>
            <person name="Steczkiewicz K."/>
            <person name="Masonjones S."/>
            <person name="Liao H.L."/>
            <person name="Gajdeczka M.T."/>
            <person name="Anike F."/>
            <person name="Vuek A."/>
            <person name="Anishchenko I.M."/>
            <person name="Voigt K."/>
            <person name="de Hoog G.S."/>
            <person name="Smith M.E."/>
            <person name="Heitman J."/>
            <person name="Vilgalys R."/>
            <person name="Stajich J.E."/>
        </authorList>
    </citation>
    <scope>NUCLEOTIDE SEQUENCE [LARGE SCALE GENOMIC DNA]</scope>
    <source>
        <strain evidence="2 3">LSU 92-RS-03</strain>
    </source>
</reference>
<proteinExistence type="predicted"/>
<gene>
    <name evidence="2" type="ORF">CU098_012533</name>
</gene>
<keyword evidence="3" id="KW-1185">Reference proteome</keyword>